<evidence type="ECO:0000259" key="5">
    <source>
        <dbReference type="Pfam" id="PF00501"/>
    </source>
</evidence>
<dbReference type="Pfam" id="PF00501">
    <property type="entry name" value="AMP-binding"/>
    <property type="match status" value="1"/>
</dbReference>
<keyword evidence="4" id="KW-1133">Transmembrane helix</keyword>
<feature type="compositionally biased region" description="Low complexity" evidence="3">
    <location>
        <begin position="535"/>
        <end position="579"/>
    </location>
</feature>
<evidence type="ECO:0000256" key="3">
    <source>
        <dbReference type="SAM" id="MobiDB-lite"/>
    </source>
</evidence>
<feature type="transmembrane region" description="Helical" evidence="4">
    <location>
        <begin position="609"/>
        <end position="626"/>
    </location>
</feature>
<dbReference type="InterPro" id="IPR045851">
    <property type="entry name" value="AMP-bd_C_sf"/>
</dbReference>
<dbReference type="Gene3D" id="3.30.300.30">
    <property type="match status" value="1"/>
</dbReference>
<keyword evidence="4" id="KW-0472">Membrane</keyword>
<dbReference type="Proteomes" id="UP001321749">
    <property type="component" value="Unassembled WGS sequence"/>
</dbReference>
<dbReference type="PANTHER" id="PTHR33927">
    <property type="entry name" value="TRANSMEMBRANE PROTEIN"/>
    <property type="match status" value="1"/>
</dbReference>
<keyword evidence="2" id="KW-0597">Phosphoprotein</keyword>
<protein>
    <recommendedName>
        <fullName evidence="5">AMP-dependent synthetase/ligase domain-containing protein</fullName>
    </recommendedName>
</protein>
<evidence type="ECO:0000256" key="4">
    <source>
        <dbReference type="SAM" id="Phobius"/>
    </source>
</evidence>
<sequence length="1038" mass="112723">MASLPPASFHSIENLSPQDRELFNRFGRGVTAAPPFTLVHHAFEAVASDHPTATAVRQHDGATISYGELDRRANILANSLINDHGLRRGDRVLLVYSRSIEMVVFIFGVLKAGGQYVPVDGGIIPPETLSHEITDSSAAIVLCLPKFQQKVKQSAPSARVAVVSLDNGSSLWEVGDASNPRVDVQPHDGAYVIYTSGTTGKPKGVDVSHSNVTNTLLLEPAKLGITVGTNVAQQLNVAFDMCAWEILATIMNGGTLNTRGSGNDNWTACLRRVDTVISTPSVALKRFPCHEGFPNLKTIAVGGEPCPKPLADHWAPHANFINICGPTEITILNTAHLHKPGGPLTIGKPNPNTTCYVLDDDENPVGIGEPGVMWVGGAGVSRGYLNLPELTAARYKPDKFVGDGKSIMFNTGDLGRWLEDGSLETLGRRDDQVKINGFRVELDGVSRAIESHPDVSKGCAVKIDTRLWGFYSSPLPIDETKLKETVGINQPFYAVPSAWWYLGPTIPLTANGKIDKRALREVAAEAAAQDLPIISSTSSSSSSSAFSPPASDVEKGPLPSNSSQSDSPPSSSNISVTKPEAAEEPLPPKKGFHGWRWFRHTALSVYRKLFSIIFLANLAAFIVMLHRSRHDNYSLPLSSLATAVGANLLCSVLLRQDHVVNLIFYLATRLPTSTPLSIRRHLARIYHYGGVHSGCAVAASAWWVILTVSATVKFSSSSSLSTNPSERPQPRDSERLAILVLTYLILALLAAILVMAYPTVRARLHDQFEWTHRFAGWTTLALVWAHLVVITAATRQPSSQPLGSALSRSPTLYLLALTTLSIALPWLRLRRVKVVAEPLSTHAVRLHFDFKTPRECSSLGVRITDRPLVEWHAFAAIPEPDGKKGFSLLVSRAGDWTGRIIDNPPTSLWTRGEPASGVLAVAPLFRKIVLVATGSGIGPCLPVIMERKVDCRILWSTRNALKTYGRGIIDEVKRCDADAVVWDTDSMGRPDLVKLSWELYRDSGAECVCIISNAKTTKRVVYGLEARGVPAYGPIWDS</sequence>
<dbReference type="NCBIfam" id="TIGR01733">
    <property type="entry name" value="AA-adenyl-dom"/>
    <property type="match status" value="1"/>
</dbReference>
<dbReference type="SUPFAM" id="SSF56801">
    <property type="entry name" value="Acetyl-CoA synthetase-like"/>
    <property type="match status" value="1"/>
</dbReference>
<dbReference type="Gene3D" id="3.40.50.12780">
    <property type="entry name" value="N-terminal domain of ligase-like"/>
    <property type="match status" value="1"/>
</dbReference>
<feature type="transmembrane region" description="Helical" evidence="4">
    <location>
        <begin position="736"/>
        <end position="758"/>
    </location>
</feature>
<name>A0AAV9H954_9PEZI</name>
<feature type="transmembrane region" description="Helical" evidence="4">
    <location>
        <begin position="690"/>
        <end position="716"/>
    </location>
</feature>
<dbReference type="PROSITE" id="PS00455">
    <property type="entry name" value="AMP_BINDING"/>
    <property type="match status" value="1"/>
</dbReference>
<accession>A0AAV9H954</accession>
<organism evidence="6 7">
    <name type="scientific">Cladorrhinum samala</name>
    <dbReference type="NCBI Taxonomy" id="585594"/>
    <lineage>
        <taxon>Eukaryota</taxon>
        <taxon>Fungi</taxon>
        <taxon>Dikarya</taxon>
        <taxon>Ascomycota</taxon>
        <taxon>Pezizomycotina</taxon>
        <taxon>Sordariomycetes</taxon>
        <taxon>Sordariomycetidae</taxon>
        <taxon>Sordariales</taxon>
        <taxon>Podosporaceae</taxon>
        <taxon>Cladorrhinum</taxon>
    </lineage>
</organism>
<dbReference type="InterPro" id="IPR020845">
    <property type="entry name" value="AMP-binding_CS"/>
</dbReference>
<dbReference type="InterPro" id="IPR052979">
    <property type="entry name" value="Adenylate-forming_domain"/>
</dbReference>
<feature type="transmembrane region" description="Helical" evidence="4">
    <location>
        <begin position="812"/>
        <end position="829"/>
    </location>
</feature>
<dbReference type="InterPro" id="IPR000873">
    <property type="entry name" value="AMP-dep_synth/lig_dom"/>
</dbReference>
<dbReference type="PANTHER" id="PTHR33927:SF5">
    <property type="entry name" value="ENZYME, PUTATIVE (AFU_ORTHOLOGUE AFUA_8G01222)-RELATED"/>
    <property type="match status" value="1"/>
</dbReference>
<reference evidence="6" key="2">
    <citation type="submission" date="2023-06" db="EMBL/GenBank/DDBJ databases">
        <authorList>
            <consortium name="Lawrence Berkeley National Laboratory"/>
            <person name="Mondo S.J."/>
            <person name="Hensen N."/>
            <person name="Bonometti L."/>
            <person name="Westerberg I."/>
            <person name="Brannstrom I.O."/>
            <person name="Guillou S."/>
            <person name="Cros-Aarteil S."/>
            <person name="Calhoun S."/>
            <person name="Haridas S."/>
            <person name="Kuo A."/>
            <person name="Pangilinan J."/>
            <person name="Riley R."/>
            <person name="Labutti K."/>
            <person name="Andreopoulos B."/>
            <person name="Lipzen A."/>
            <person name="Chen C."/>
            <person name="Yanf M."/>
            <person name="Daum C."/>
            <person name="Ng V."/>
            <person name="Clum A."/>
            <person name="Steindorff A."/>
            <person name="Ohm R."/>
            <person name="Martin F."/>
            <person name="Silar P."/>
            <person name="Natvig D."/>
            <person name="Lalanne C."/>
            <person name="Gautier V."/>
            <person name="Ament-Velasquez S.L."/>
            <person name="Kruys A."/>
            <person name="Hutchinson M.I."/>
            <person name="Powell A.J."/>
            <person name="Barry K."/>
            <person name="Miller A.N."/>
            <person name="Grigoriev I.V."/>
            <person name="Debuchy R."/>
            <person name="Gladieux P."/>
            <person name="Thoren M.H."/>
            <person name="Johannesson H."/>
        </authorList>
    </citation>
    <scope>NUCLEOTIDE SEQUENCE</scope>
    <source>
        <strain evidence="6">PSN324</strain>
    </source>
</reference>
<dbReference type="EMBL" id="MU865108">
    <property type="protein sequence ID" value="KAK4457549.1"/>
    <property type="molecule type" value="Genomic_DNA"/>
</dbReference>
<feature type="domain" description="AMP-dependent synthetase/ligase" evidence="5">
    <location>
        <begin position="43"/>
        <end position="385"/>
    </location>
</feature>
<gene>
    <name evidence="6" type="ORF">QBC42DRAFT_317727</name>
</gene>
<keyword evidence="1" id="KW-0596">Phosphopantetheine</keyword>
<keyword evidence="4" id="KW-0812">Transmembrane</keyword>
<dbReference type="InterPro" id="IPR010071">
    <property type="entry name" value="AA_adenyl_dom"/>
</dbReference>
<feature type="region of interest" description="Disordered" evidence="3">
    <location>
        <begin position="535"/>
        <end position="587"/>
    </location>
</feature>
<evidence type="ECO:0000313" key="7">
    <source>
        <dbReference type="Proteomes" id="UP001321749"/>
    </source>
</evidence>
<evidence type="ECO:0000256" key="2">
    <source>
        <dbReference type="ARBA" id="ARBA00022553"/>
    </source>
</evidence>
<keyword evidence="7" id="KW-1185">Reference proteome</keyword>
<evidence type="ECO:0000256" key="1">
    <source>
        <dbReference type="ARBA" id="ARBA00022450"/>
    </source>
</evidence>
<comment type="caution">
    <text evidence="6">The sequence shown here is derived from an EMBL/GenBank/DDBJ whole genome shotgun (WGS) entry which is preliminary data.</text>
</comment>
<feature type="transmembrane region" description="Helical" evidence="4">
    <location>
        <begin position="770"/>
        <end position="792"/>
    </location>
</feature>
<proteinExistence type="predicted"/>
<dbReference type="InterPro" id="IPR042099">
    <property type="entry name" value="ANL_N_sf"/>
</dbReference>
<evidence type="ECO:0000313" key="6">
    <source>
        <dbReference type="EMBL" id="KAK4457549.1"/>
    </source>
</evidence>
<reference evidence="6" key="1">
    <citation type="journal article" date="2023" name="Mol. Phylogenet. Evol.">
        <title>Genome-scale phylogeny and comparative genomics of the fungal order Sordariales.</title>
        <authorList>
            <person name="Hensen N."/>
            <person name="Bonometti L."/>
            <person name="Westerberg I."/>
            <person name="Brannstrom I.O."/>
            <person name="Guillou S."/>
            <person name="Cros-Aarteil S."/>
            <person name="Calhoun S."/>
            <person name="Haridas S."/>
            <person name="Kuo A."/>
            <person name="Mondo S."/>
            <person name="Pangilinan J."/>
            <person name="Riley R."/>
            <person name="LaButti K."/>
            <person name="Andreopoulos B."/>
            <person name="Lipzen A."/>
            <person name="Chen C."/>
            <person name="Yan M."/>
            <person name="Daum C."/>
            <person name="Ng V."/>
            <person name="Clum A."/>
            <person name="Steindorff A."/>
            <person name="Ohm R.A."/>
            <person name="Martin F."/>
            <person name="Silar P."/>
            <person name="Natvig D.O."/>
            <person name="Lalanne C."/>
            <person name="Gautier V."/>
            <person name="Ament-Velasquez S.L."/>
            <person name="Kruys A."/>
            <person name="Hutchinson M.I."/>
            <person name="Powell A.J."/>
            <person name="Barry K."/>
            <person name="Miller A.N."/>
            <person name="Grigoriev I.V."/>
            <person name="Debuchy R."/>
            <person name="Gladieux P."/>
            <person name="Hiltunen Thoren M."/>
            <person name="Johannesson H."/>
        </authorList>
    </citation>
    <scope>NUCLEOTIDE SEQUENCE</scope>
    <source>
        <strain evidence="6">PSN324</strain>
    </source>
</reference>
<dbReference type="AlphaFoldDB" id="A0AAV9H954"/>